<dbReference type="InterPro" id="IPR032350">
    <property type="entry name" value="Nbr1_FW"/>
</dbReference>
<evidence type="ECO:0000256" key="4">
    <source>
        <dbReference type="SAM" id="MobiDB-lite"/>
    </source>
</evidence>
<evidence type="ECO:0000256" key="2">
    <source>
        <dbReference type="ARBA" id="ARBA00022803"/>
    </source>
</evidence>
<dbReference type="Gene3D" id="2.60.40.10">
    <property type="entry name" value="Immunoglobulins"/>
    <property type="match status" value="1"/>
</dbReference>
<keyword evidence="2 3" id="KW-0802">TPR repeat</keyword>
<feature type="compositionally biased region" description="Basic and acidic residues" evidence="4">
    <location>
        <begin position="800"/>
        <end position="814"/>
    </location>
</feature>
<dbReference type="PANTHER" id="PTHR22767">
    <property type="entry name" value="N-TERMINAL ACETYLTRANSFERASE-RELATED"/>
    <property type="match status" value="1"/>
</dbReference>
<dbReference type="Gene3D" id="1.25.40.1010">
    <property type="match status" value="1"/>
</dbReference>
<dbReference type="PROSITE" id="PS50005">
    <property type="entry name" value="TPR"/>
    <property type="match status" value="1"/>
</dbReference>
<feature type="repeat" description="TPR" evidence="3">
    <location>
        <begin position="262"/>
        <end position="295"/>
    </location>
</feature>
<feature type="compositionally biased region" description="Polar residues" evidence="4">
    <location>
        <begin position="776"/>
        <end position="786"/>
    </location>
</feature>
<accession>A0A158QSX8</accession>
<dbReference type="Gene3D" id="1.10.8.10">
    <property type="entry name" value="DNA helicase RuvA subunit, C-terminal domain"/>
    <property type="match status" value="1"/>
</dbReference>
<evidence type="ECO:0000259" key="5">
    <source>
        <dbReference type="Pfam" id="PF16158"/>
    </source>
</evidence>
<protein>
    <recommendedName>
        <fullName evidence="5">Nbr1 FW domain-containing protein</fullName>
    </recommendedName>
</protein>
<keyword evidence="1" id="KW-0677">Repeat</keyword>
<feature type="compositionally biased region" description="Basic and acidic residues" evidence="4">
    <location>
        <begin position="824"/>
        <end position="841"/>
    </location>
</feature>
<proteinExistence type="predicted"/>
<dbReference type="EMBL" id="UXSR01000220">
    <property type="protein sequence ID" value="VDD75648.1"/>
    <property type="molecule type" value="Genomic_DNA"/>
</dbReference>
<dbReference type="InterPro" id="IPR013783">
    <property type="entry name" value="Ig-like_fold"/>
</dbReference>
<dbReference type="InterPro" id="IPR021183">
    <property type="entry name" value="NatA_aux_su"/>
</dbReference>
<evidence type="ECO:0000256" key="3">
    <source>
        <dbReference type="PROSITE-ProRule" id="PRU00339"/>
    </source>
</evidence>
<dbReference type="Proteomes" id="UP000267029">
    <property type="component" value="Unassembled WGS sequence"/>
</dbReference>
<feature type="region of interest" description="Disordered" evidence="4">
    <location>
        <begin position="771"/>
        <end position="843"/>
    </location>
</feature>
<evidence type="ECO:0000313" key="7">
    <source>
        <dbReference type="Proteomes" id="UP000267029"/>
    </source>
</evidence>
<dbReference type="Pfam" id="PF16158">
    <property type="entry name" value="N_BRCA1_IG"/>
    <property type="match status" value="1"/>
</dbReference>
<dbReference type="Pfam" id="PF12569">
    <property type="entry name" value="NatA_aux_su"/>
    <property type="match status" value="1"/>
</dbReference>
<dbReference type="PANTHER" id="PTHR22767:SF2">
    <property type="entry name" value="N(ALPHA)-ACETYLTRANSFERASE 15_16, ISOFORM A"/>
    <property type="match status" value="1"/>
</dbReference>
<dbReference type="SUPFAM" id="SSF48452">
    <property type="entry name" value="TPR-like"/>
    <property type="match status" value="2"/>
</dbReference>
<feature type="domain" description="Nbr1 FW" evidence="5">
    <location>
        <begin position="110"/>
        <end position="213"/>
    </location>
</feature>
<dbReference type="InterPro" id="IPR011990">
    <property type="entry name" value="TPR-like_helical_dom_sf"/>
</dbReference>
<sequence>MDVSNFEIDAKLLEQFSCLGTDDKDDLIRAFSCVVGSSVPANISRFFLELANWNLQKAIGAYFDFSFETTPACPTTSSVAEAASPPQNNLYDAKFFPSSNYGVKHTPCLIWCIQNCGTAAWPGGTYVRVETDPTVAPKTTCDNSCMVWLPLPPESRTLIAELSPGDFCHVLLNLQPPSEAVCMRALSANIPIVSAFSLCLPNGNRFGEPLYCTAIPDIASRSIVFRVGTPDTPFPPPEPSCPVKEEARDFVKRGLRSNIQSFVCWHIYGLIMKSDRKYDEAIRCYIQALKLDKNNLQVLRDLSVLQIHTRDIDGCLETRNKLLTQRPNQKASWVGYAVVQHLRGNYDAAATIIYEFLKVQTSVEPYNYEHSELLIYYVTILNESGRYEEALNFMESHAKEIVDKVSYLEIHADLLLKLERFDDAEKDVWLLFERNPDCKPYYELLYQIYEARSKCEMEPSVKRQLLDKCVKQFPSARLPKLLFLETLSGDEFIFHVDVFLRNNLRKGVPTLFVQVKRFYNSEEKRSILENLFLTYRKNLDDHAMLGPVAYGKLEATNSDDELFEPPSTSLWLNYLLAQHYNYMRQTQKALDVVSEELKRNPTIVDLYVLKAEIYRDAGDVITACRWMDEAQSLDTADRFLNAQCTKFMIQAHRIEDADQMASKFTRGSSTATQYLTEMQCMWFLIENARSYWAMQKYGEALKLCHEIDRAYSTILEDQLDFHSYCLRKGTLRSYVETIRLEDRLRDHPAYFDAASLAIEIYLYLHANPLGDEPDENNQPNADLSSSELKKLRNKQRRAERRAEANREEDKKREQQQNQQHRNREKVEDPENRPPEVEELVPRKLARPADALTEAARFLQPLIDLSSSRIETHCLAYEIYERKGKYLLMTRSIRRGLAMPGARDHPWFNECVCRFLSQMAQLKRETGNLVQDILMEEARAAFGVDADLPSALEYNEDFIKRNSKSFLHVFRGTLTKAVIDPKSSLEHLKKLPSPSCRDFGEVSWQILLEALKLLRTYSSLKLAPVTPELIDKHRAECAALYPLAAVFFSDADLDEHRKAVIAELADTRPTGGGGTPVPNTGDVNAVTEKLESVSLHNDGTAKPEKAAPMVNGHVATGKKASRNRRKKDVNSGQNPAAIAAARA</sequence>
<name>A0A158QSX8_MESCO</name>
<dbReference type="AlphaFoldDB" id="A0A158QSX8"/>
<gene>
    <name evidence="6" type="ORF">MCOS_LOCUS1651</name>
</gene>
<dbReference type="Pfam" id="PF13181">
    <property type="entry name" value="TPR_8"/>
    <property type="match status" value="1"/>
</dbReference>
<evidence type="ECO:0000256" key="1">
    <source>
        <dbReference type="ARBA" id="ARBA00022737"/>
    </source>
</evidence>
<reference evidence="6 7" key="1">
    <citation type="submission" date="2018-10" db="EMBL/GenBank/DDBJ databases">
        <authorList>
            <consortium name="Pathogen Informatics"/>
        </authorList>
    </citation>
    <scope>NUCLEOTIDE SEQUENCE [LARGE SCALE GENOMIC DNA]</scope>
</reference>
<evidence type="ECO:0000313" key="6">
    <source>
        <dbReference type="EMBL" id="VDD75648.1"/>
    </source>
</evidence>
<organism evidence="6 7">
    <name type="scientific">Mesocestoides corti</name>
    <name type="common">Flatworm</name>
    <dbReference type="NCBI Taxonomy" id="53468"/>
    <lineage>
        <taxon>Eukaryota</taxon>
        <taxon>Metazoa</taxon>
        <taxon>Spiralia</taxon>
        <taxon>Lophotrochozoa</taxon>
        <taxon>Platyhelminthes</taxon>
        <taxon>Cestoda</taxon>
        <taxon>Eucestoda</taxon>
        <taxon>Cyclophyllidea</taxon>
        <taxon>Mesocestoididae</taxon>
        <taxon>Mesocestoides</taxon>
    </lineage>
</organism>
<dbReference type="OrthoDB" id="10263032at2759"/>
<dbReference type="InterPro" id="IPR019734">
    <property type="entry name" value="TPR_rpt"/>
</dbReference>
<keyword evidence="7" id="KW-1185">Reference proteome</keyword>
<dbReference type="GO" id="GO:0031415">
    <property type="term" value="C:NatA complex"/>
    <property type="evidence" value="ECO:0007669"/>
    <property type="project" value="TreeGrafter"/>
</dbReference>
<dbReference type="Pfam" id="PF14555">
    <property type="entry name" value="UBA_4"/>
    <property type="match status" value="1"/>
</dbReference>
<dbReference type="Gene3D" id="1.25.40.1040">
    <property type="match status" value="1"/>
</dbReference>
<feature type="region of interest" description="Disordered" evidence="4">
    <location>
        <begin position="1095"/>
        <end position="1142"/>
    </location>
</feature>
<dbReference type="STRING" id="53468.A0A158QSX8"/>